<name>A0A2I2KN50_9ACTN</name>
<dbReference type="OrthoDB" id="4427427at2"/>
<organism evidence="2 3">
    <name type="scientific">Frankia canadensis</name>
    <dbReference type="NCBI Taxonomy" id="1836972"/>
    <lineage>
        <taxon>Bacteria</taxon>
        <taxon>Bacillati</taxon>
        <taxon>Actinomycetota</taxon>
        <taxon>Actinomycetes</taxon>
        <taxon>Frankiales</taxon>
        <taxon>Frankiaceae</taxon>
        <taxon>Frankia</taxon>
    </lineage>
</organism>
<proteinExistence type="predicted"/>
<gene>
    <name evidence="2" type="ORF">FRACA_170053</name>
</gene>
<feature type="region of interest" description="Disordered" evidence="1">
    <location>
        <begin position="1"/>
        <end position="32"/>
    </location>
</feature>
<reference evidence="2 3" key="1">
    <citation type="submission" date="2017-06" db="EMBL/GenBank/DDBJ databases">
        <authorList>
            <person name="Kim H.J."/>
            <person name="Triplett B.A."/>
        </authorList>
    </citation>
    <scope>NUCLEOTIDE SEQUENCE [LARGE SCALE GENOMIC DNA]</scope>
    <source>
        <strain evidence="2">FRACA_ARgP5</strain>
    </source>
</reference>
<protein>
    <submittedName>
        <fullName evidence="2">Uncharacterized protein</fullName>
    </submittedName>
</protein>
<sequence length="159" mass="18232">MGKGRSKKTPPITLPPQRHDAPRRASKVPDQDTSSARICWRFNLADTEGSWAITPASWPEVIGHLRQFESMTVHELFAAGRDTGKDYSLERGFPQDEANRRWQALGLDDQDRVSRLRHGGPIRIYGLRVGNVFHVLWWDPEHKIWPSGSRWSGGRWILP</sequence>
<evidence type="ECO:0000256" key="1">
    <source>
        <dbReference type="SAM" id="MobiDB-lite"/>
    </source>
</evidence>
<dbReference type="Proteomes" id="UP000234331">
    <property type="component" value="Unassembled WGS sequence"/>
</dbReference>
<feature type="compositionally biased region" description="Basic and acidic residues" evidence="1">
    <location>
        <begin position="17"/>
        <end position="30"/>
    </location>
</feature>
<keyword evidence="3" id="KW-1185">Reference proteome</keyword>
<dbReference type="EMBL" id="FZMO01000079">
    <property type="protein sequence ID" value="SNQ47093.1"/>
    <property type="molecule type" value="Genomic_DNA"/>
</dbReference>
<dbReference type="AlphaFoldDB" id="A0A2I2KN50"/>
<accession>A0A2I2KN50</accession>
<evidence type="ECO:0000313" key="3">
    <source>
        <dbReference type="Proteomes" id="UP000234331"/>
    </source>
</evidence>
<evidence type="ECO:0000313" key="2">
    <source>
        <dbReference type="EMBL" id="SNQ47093.1"/>
    </source>
</evidence>